<comment type="caution">
    <text evidence="2">The sequence shown here is derived from an EMBL/GenBank/DDBJ whole genome shotgun (WGS) entry which is preliminary data.</text>
</comment>
<feature type="transmembrane region" description="Helical" evidence="1">
    <location>
        <begin position="55"/>
        <end position="80"/>
    </location>
</feature>
<feature type="transmembrane region" description="Helical" evidence="1">
    <location>
        <begin position="173"/>
        <end position="195"/>
    </location>
</feature>
<proteinExistence type="predicted"/>
<protein>
    <recommendedName>
        <fullName evidence="4">DUF4386 domain-containing protein</fullName>
    </recommendedName>
</protein>
<evidence type="ECO:0000256" key="1">
    <source>
        <dbReference type="SAM" id="Phobius"/>
    </source>
</evidence>
<organism evidence="2 3">
    <name type="scientific">Colwellia psychrerythraea</name>
    <name type="common">Vibrio psychroerythus</name>
    <dbReference type="NCBI Taxonomy" id="28229"/>
    <lineage>
        <taxon>Bacteria</taxon>
        <taxon>Pseudomonadati</taxon>
        <taxon>Pseudomonadota</taxon>
        <taxon>Gammaproteobacteria</taxon>
        <taxon>Alteromonadales</taxon>
        <taxon>Colwelliaceae</taxon>
        <taxon>Colwellia</taxon>
    </lineage>
</organism>
<keyword evidence="1" id="KW-0472">Membrane</keyword>
<dbReference type="Proteomes" id="UP000029868">
    <property type="component" value="Unassembled WGS sequence"/>
</dbReference>
<dbReference type="Pfam" id="PF14329">
    <property type="entry name" value="DUF4386"/>
    <property type="match status" value="1"/>
</dbReference>
<keyword evidence="1" id="KW-0812">Transmembrane</keyword>
<dbReference type="PATRIC" id="fig|28229.3.peg.2793"/>
<reference evidence="2 3" key="1">
    <citation type="submission" date="2014-08" db="EMBL/GenBank/DDBJ databases">
        <title>Genomic and Phenotypic Diversity of Colwellia psychrerythraea strains from Disparate Marine Basins.</title>
        <authorList>
            <person name="Techtmann S.M."/>
            <person name="Stelling S.C."/>
            <person name="Utturkar S.M."/>
            <person name="Alshibli N."/>
            <person name="Harris A."/>
            <person name="Brown S.D."/>
            <person name="Hazen T.C."/>
        </authorList>
    </citation>
    <scope>NUCLEOTIDE SEQUENCE [LARGE SCALE GENOMIC DNA]</scope>
    <source>
        <strain evidence="2 3">GAB14E</strain>
    </source>
</reference>
<keyword evidence="1" id="KW-1133">Transmembrane helix</keyword>
<dbReference type="EMBL" id="JQEC01000039">
    <property type="protein sequence ID" value="KGJ91918.1"/>
    <property type="molecule type" value="Genomic_DNA"/>
</dbReference>
<feature type="transmembrane region" description="Helical" evidence="1">
    <location>
        <begin position="202"/>
        <end position="222"/>
    </location>
</feature>
<dbReference type="OrthoDB" id="5421633at2"/>
<feature type="transmembrane region" description="Helical" evidence="1">
    <location>
        <begin position="144"/>
        <end position="167"/>
    </location>
</feature>
<dbReference type="AlphaFoldDB" id="A0A099KQG6"/>
<accession>A0A099KQG6</accession>
<evidence type="ECO:0000313" key="2">
    <source>
        <dbReference type="EMBL" id="KGJ91918.1"/>
    </source>
</evidence>
<sequence>MTNTLSNVKTNYTYVAGITYVLIIVLALIPSAIFDLGSILKAKNAADNIIGHEGIIRIGIAIELLMFILVMVLSWALYIILKPVNKNLALFGLIFRFSEAVLGCVVIMFYLTILMLLSGAEYLQVFQPEQLQALARFFGKLGGVGYYILLITMGIGGVAYCYLFYISSYIPRVLSAWGVITYSTMVVYGFVNIILHNPPAELAYAMAPGALFEVTIGLWLAFKGISENQNQTASIE</sequence>
<name>A0A099KQG6_COLPS</name>
<feature type="transmembrane region" description="Helical" evidence="1">
    <location>
        <begin position="100"/>
        <end position="123"/>
    </location>
</feature>
<evidence type="ECO:0008006" key="4">
    <source>
        <dbReference type="Google" id="ProtNLM"/>
    </source>
</evidence>
<dbReference type="RefSeq" id="WP_033082788.1">
    <property type="nucleotide sequence ID" value="NZ_JQEC01000039.1"/>
</dbReference>
<evidence type="ECO:0000313" key="3">
    <source>
        <dbReference type="Proteomes" id="UP000029868"/>
    </source>
</evidence>
<dbReference type="InterPro" id="IPR025495">
    <property type="entry name" value="DUF4386"/>
</dbReference>
<gene>
    <name evidence="2" type="ORF">GAB14E_3075</name>
</gene>
<feature type="transmembrane region" description="Helical" evidence="1">
    <location>
        <begin position="12"/>
        <end position="34"/>
    </location>
</feature>